<evidence type="ECO:0000313" key="2">
    <source>
        <dbReference type="EMBL" id="PKY48994.1"/>
    </source>
</evidence>
<comment type="caution">
    <text evidence="2">The sequence shown here is derived from an EMBL/GenBank/DDBJ whole genome shotgun (WGS) entry which is preliminary data.</text>
</comment>
<dbReference type="EMBL" id="LLXI01000694">
    <property type="protein sequence ID" value="PKY48994.1"/>
    <property type="molecule type" value="Genomic_DNA"/>
</dbReference>
<accession>A0A2I1GR37</accession>
<proteinExistence type="predicted"/>
<feature type="transmembrane region" description="Helical" evidence="1">
    <location>
        <begin position="21"/>
        <end position="45"/>
    </location>
</feature>
<keyword evidence="1" id="KW-1133">Transmembrane helix</keyword>
<protein>
    <submittedName>
        <fullName evidence="2">Uncharacterized protein</fullName>
    </submittedName>
</protein>
<organism evidence="2 3">
    <name type="scientific">Rhizophagus irregularis</name>
    <dbReference type="NCBI Taxonomy" id="588596"/>
    <lineage>
        <taxon>Eukaryota</taxon>
        <taxon>Fungi</taxon>
        <taxon>Fungi incertae sedis</taxon>
        <taxon>Mucoromycota</taxon>
        <taxon>Glomeromycotina</taxon>
        <taxon>Glomeromycetes</taxon>
        <taxon>Glomerales</taxon>
        <taxon>Glomeraceae</taxon>
        <taxon>Rhizophagus</taxon>
    </lineage>
</organism>
<dbReference type="Proteomes" id="UP000234323">
    <property type="component" value="Unassembled WGS sequence"/>
</dbReference>
<keyword evidence="1" id="KW-0472">Membrane</keyword>
<evidence type="ECO:0000313" key="3">
    <source>
        <dbReference type="Proteomes" id="UP000234323"/>
    </source>
</evidence>
<dbReference type="AlphaFoldDB" id="A0A2I1GR37"/>
<name>A0A2I1GR37_9GLOM</name>
<keyword evidence="3" id="KW-1185">Reference proteome</keyword>
<sequence length="54" mass="6357">MYSLGSWGNFGIARRKLRTRLWIIRTLSDPSFGFVSVTISTWIWIGNGYYRLRS</sequence>
<reference evidence="2 3" key="1">
    <citation type="submission" date="2015-10" db="EMBL/GenBank/DDBJ databases">
        <title>Genome analyses suggest a sexual origin of heterokaryosis in a supposedly ancient asexual fungus.</title>
        <authorList>
            <person name="Ropars J."/>
            <person name="Sedzielewska K."/>
            <person name="Noel J."/>
            <person name="Charron P."/>
            <person name="Farinelli L."/>
            <person name="Marton T."/>
            <person name="Kruger M."/>
            <person name="Pelin A."/>
            <person name="Brachmann A."/>
            <person name="Corradi N."/>
        </authorList>
    </citation>
    <scope>NUCLEOTIDE SEQUENCE [LARGE SCALE GENOMIC DNA]</scope>
    <source>
        <strain evidence="2 3">A4</strain>
    </source>
</reference>
<keyword evidence="1" id="KW-0812">Transmembrane</keyword>
<evidence type="ECO:0000256" key="1">
    <source>
        <dbReference type="SAM" id="Phobius"/>
    </source>
</evidence>
<gene>
    <name evidence="2" type="ORF">RhiirA4_464774</name>
</gene>